<sequence length="98" mass="11353">MEDSNNIERQEKLLTSDLQPKIEEYIKKQFGEPRYIDTSYDLVTGKPMIVVTFNANDKEIAATDFDAFIAFLKENAGVEHANVIVDYWTKELSINKEY</sequence>
<dbReference type="RefSeq" id="WP_036204007.1">
    <property type="nucleotide sequence ID" value="NZ_AVCY01000001.1"/>
</dbReference>
<dbReference type="STRING" id="1384057.CD33_20105"/>
<evidence type="ECO:0000313" key="2">
    <source>
        <dbReference type="Proteomes" id="UP000030408"/>
    </source>
</evidence>
<keyword evidence="2" id="KW-1185">Reference proteome</keyword>
<accession>A0A0A3HVH7</accession>
<reference evidence="1 2" key="1">
    <citation type="submission" date="2014-02" db="EMBL/GenBank/DDBJ databases">
        <title>Draft genome sequence of Lysinibacillus sinduriensis JCM 15800.</title>
        <authorList>
            <person name="Zhang F."/>
            <person name="Wang G."/>
            <person name="Zhang L."/>
        </authorList>
    </citation>
    <scope>NUCLEOTIDE SEQUENCE [LARGE SCALE GENOMIC DNA]</scope>
    <source>
        <strain evidence="1 2">JCM 15800</strain>
    </source>
</reference>
<evidence type="ECO:0000313" key="1">
    <source>
        <dbReference type="EMBL" id="KGR74283.1"/>
    </source>
</evidence>
<name>A0A0A3HVH7_9BACL</name>
<protein>
    <submittedName>
        <fullName evidence="1">Uncharacterized protein</fullName>
    </submittedName>
</protein>
<dbReference type="OrthoDB" id="2967815at2"/>
<dbReference type="AlphaFoldDB" id="A0A0A3HVH7"/>
<dbReference type="EMBL" id="JPVO01000055">
    <property type="protein sequence ID" value="KGR74283.1"/>
    <property type="molecule type" value="Genomic_DNA"/>
</dbReference>
<gene>
    <name evidence="1" type="ORF">CD33_20105</name>
</gene>
<organism evidence="1 2">
    <name type="scientific">Ureibacillus sinduriensis BLB-1 = JCM 15800</name>
    <dbReference type="NCBI Taxonomy" id="1384057"/>
    <lineage>
        <taxon>Bacteria</taxon>
        <taxon>Bacillati</taxon>
        <taxon>Bacillota</taxon>
        <taxon>Bacilli</taxon>
        <taxon>Bacillales</taxon>
        <taxon>Caryophanaceae</taxon>
        <taxon>Ureibacillus</taxon>
    </lineage>
</organism>
<dbReference type="Proteomes" id="UP000030408">
    <property type="component" value="Unassembled WGS sequence"/>
</dbReference>
<comment type="caution">
    <text evidence="1">The sequence shown here is derived from an EMBL/GenBank/DDBJ whole genome shotgun (WGS) entry which is preliminary data.</text>
</comment>
<proteinExistence type="predicted"/>